<name>A0A7W3TI29_9ACTN</name>
<keyword evidence="2 6" id="KW-0812">Transmembrane</keyword>
<dbReference type="AlphaFoldDB" id="A0A7W3TI29"/>
<keyword evidence="5" id="KW-0046">Antibiotic resistance</keyword>
<dbReference type="InterPro" id="IPR052902">
    <property type="entry name" value="ABC-2_transporter"/>
</dbReference>
<reference evidence="9" key="1">
    <citation type="submission" date="2019-10" db="EMBL/GenBank/DDBJ databases">
        <title>Streptomyces sp. nov., a novel actinobacterium isolated from alkaline environment.</title>
        <authorList>
            <person name="Golinska P."/>
        </authorList>
    </citation>
    <scope>NUCLEOTIDE SEQUENCE [LARGE SCALE GENOMIC DNA]</scope>
    <source>
        <strain evidence="9">DSM 42118</strain>
    </source>
</reference>
<keyword evidence="3 6" id="KW-1133">Transmembrane helix</keyword>
<dbReference type="InterPro" id="IPR000412">
    <property type="entry name" value="ABC_2_transport"/>
</dbReference>
<evidence type="ECO:0000313" key="9">
    <source>
        <dbReference type="Proteomes" id="UP000538929"/>
    </source>
</evidence>
<dbReference type="Proteomes" id="UP000538929">
    <property type="component" value="Unassembled WGS sequence"/>
</dbReference>
<dbReference type="GO" id="GO:0046677">
    <property type="term" value="P:response to antibiotic"/>
    <property type="evidence" value="ECO:0007669"/>
    <property type="project" value="UniProtKB-KW"/>
</dbReference>
<dbReference type="PANTHER" id="PTHR43027:SF2">
    <property type="entry name" value="TRANSPORT PERMEASE PROTEIN"/>
    <property type="match status" value="1"/>
</dbReference>
<accession>A0A7W3TI29</accession>
<feature type="domain" description="ABC transmembrane type-2" evidence="7">
    <location>
        <begin position="17"/>
        <end position="240"/>
    </location>
</feature>
<evidence type="ECO:0000256" key="5">
    <source>
        <dbReference type="ARBA" id="ARBA00023251"/>
    </source>
</evidence>
<keyword evidence="4 6" id="KW-0472">Membrane</keyword>
<dbReference type="PROSITE" id="PS51012">
    <property type="entry name" value="ABC_TM2"/>
    <property type="match status" value="1"/>
</dbReference>
<evidence type="ECO:0000313" key="8">
    <source>
        <dbReference type="EMBL" id="MBB0247231.1"/>
    </source>
</evidence>
<dbReference type="Pfam" id="PF12698">
    <property type="entry name" value="ABC2_membrane_3"/>
    <property type="match status" value="1"/>
</dbReference>
<feature type="transmembrane region" description="Helical" evidence="6">
    <location>
        <begin position="49"/>
        <end position="75"/>
    </location>
</feature>
<gene>
    <name evidence="8" type="ORF">FNQ90_24695</name>
</gene>
<feature type="transmembrane region" description="Helical" evidence="6">
    <location>
        <begin position="96"/>
        <end position="122"/>
    </location>
</feature>
<evidence type="ECO:0000259" key="7">
    <source>
        <dbReference type="PROSITE" id="PS51012"/>
    </source>
</evidence>
<evidence type="ECO:0000256" key="2">
    <source>
        <dbReference type="ARBA" id="ARBA00022692"/>
    </source>
</evidence>
<feature type="transmembrane region" description="Helical" evidence="6">
    <location>
        <begin position="134"/>
        <end position="155"/>
    </location>
</feature>
<feature type="transmembrane region" description="Helical" evidence="6">
    <location>
        <begin position="18"/>
        <end position="37"/>
    </location>
</feature>
<feature type="transmembrane region" description="Helical" evidence="6">
    <location>
        <begin position="219"/>
        <end position="237"/>
    </location>
</feature>
<feature type="transmembrane region" description="Helical" evidence="6">
    <location>
        <begin position="167"/>
        <end position="186"/>
    </location>
</feature>
<evidence type="ECO:0000256" key="4">
    <source>
        <dbReference type="ARBA" id="ARBA00023136"/>
    </source>
</evidence>
<evidence type="ECO:0000256" key="6">
    <source>
        <dbReference type="SAM" id="Phobius"/>
    </source>
</evidence>
<feature type="non-terminal residue" evidence="8">
    <location>
        <position position="247"/>
    </location>
</feature>
<dbReference type="PIRSF" id="PIRSF006648">
    <property type="entry name" value="DrrB"/>
    <property type="match status" value="1"/>
</dbReference>
<dbReference type="InterPro" id="IPR047817">
    <property type="entry name" value="ABC2_TM_bact-type"/>
</dbReference>
<organism evidence="8 9">
    <name type="scientific">Streptomyces alkaliphilus</name>
    <dbReference type="NCBI Taxonomy" id="1472722"/>
    <lineage>
        <taxon>Bacteria</taxon>
        <taxon>Bacillati</taxon>
        <taxon>Actinomycetota</taxon>
        <taxon>Actinomycetes</taxon>
        <taxon>Kitasatosporales</taxon>
        <taxon>Streptomycetaceae</taxon>
        <taxon>Streptomyces</taxon>
    </lineage>
</organism>
<sequence length="247" mass="26450">MTSIGRAELTLLLRNRTALMMALVMPFFMAAATFSVSREMDLAEVGLSVGALVITGGIGMILLFVVYSNVISVYVARREERVLKRLRTGELSDGEVLAGAALPSAVLALAQCLLLVAIGTVALDLGFPEQPATLLLGLLLGPVLMVLMAAVTAAFTRTVESAQITGLPLFMVSAFASGLIVPLETLPDTMADVFRFLPMTPVIEMVRGGWLGTLEGTDVLRALVVALVWIGASVFAVRRWFRWDPRA</sequence>
<evidence type="ECO:0000256" key="1">
    <source>
        <dbReference type="ARBA" id="ARBA00004141"/>
    </source>
</evidence>
<comment type="caution">
    <text evidence="8">The sequence shown here is derived from an EMBL/GenBank/DDBJ whole genome shotgun (WGS) entry which is preliminary data.</text>
</comment>
<evidence type="ECO:0000256" key="3">
    <source>
        <dbReference type="ARBA" id="ARBA00022989"/>
    </source>
</evidence>
<dbReference type="PANTHER" id="PTHR43027">
    <property type="entry name" value="DOXORUBICIN RESISTANCE ABC TRANSPORTER PERMEASE PROTEIN DRRC-RELATED"/>
    <property type="match status" value="1"/>
</dbReference>
<dbReference type="InterPro" id="IPR013525">
    <property type="entry name" value="ABC2_TM"/>
</dbReference>
<keyword evidence="9" id="KW-1185">Reference proteome</keyword>
<comment type="subcellular location">
    <subcellularLocation>
        <location evidence="1">Membrane</location>
        <topology evidence="1">Multi-pass membrane protein</topology>
    </subcellularLocation>
</comment>
<protein>
    <submittedName>
        <fullName evidence="8">ABC transporter permease</fullName>
    </submittedName>
</protein>
<proteinExistence type="predicted"/>
<dbReference type="GO" id="GO:0043190">
    <property type="term" value="C:ATP-binding cassette (ABC) transporter complex"/>
    <property type="evidence" value="ECO:0007669"/>
    <property type="project" value="InterPro"/>
</dbReference>
<dbReference type="GO" id="GO:0140359">
    <property type="term" value="F:ABC-type transporter activity"/>
    <property type="evidence" value="ECO:0007669"/>
    <property type="project" value="InterPro"/>
</dbReference>
<dbReference type="EMBL" id="VKHT01001501">
    <property type="protein sequence ID" value="MBB0247231.1"/>
    <property type="molecule type" value="Genomic_DNA"/>
</dbReference>